<dbReference type="AlphaFoldDB" id="A0A4U5M0D4"/>
<organism evidence="1 2">
    <name type="scientific">Steinernema carpocapsae</name>
    <name type="common">Entomopathogenic nematode</name>
    <dbReference type="NCBI Taxonomy" id="34508"/>
    <lineage>
        <taxon>Eukaryota</taxon>
        <taxon>Metazoa</taxon>
        <taxon>Ecdysozoa</taxon>
        <taxon>Nematoda</taxon>
        <taxon>Chromadorea</taxon>
        <taxon>Rhabditida</taxon>
        <taxon>Tylenchina</taxon>
        <taxon>Panagrolaimomorpha</taxon>
        <taxon>Strongyloidoidea</taxon>
        <taxon>Steinernematidae</taxon>
        <taxon>Steinernema</taxon>
    </lineage>
</organism>
<evidence type="ECO:0000313" key="1">
    <source>
        <dbReference type="EMBL" id="TKR62099.1"/>
    </source>
</evidence>
<protein>
    <submittedName>
        <fullName evidence="1">Uncharacterized protein</fullName>
    </submittedName>
</protein>
<dbReference type="Proteomes" id="UP000298663">
    <property type="component" value="Unassembled WGS sequence"/>
</dbReference>
<keyword evidence="2" id="KW-1185">Reference proteome</keyword>
<comment type="caution">
    <text evidence="1">The sequence shown here is derived from an EMBL/GenBank/DDBJ whole genome shotgun (WGS) entry which is preliminary data.</text>
</comment>
<name>A0A4U5M0D4_STECR</name>
<accession>A0A4U5M0D4</accession>
<dbReference type="EMBL" id="AZBU02000010">
    <property type="protein sequence ID" value="TKR62099.1"/>
    <property type="molecule type" value="Genomic_DNA"/>
</dbReference>
<gene>
    <name evidence="1" type="ORF">L596_026104</name>
</gene>
<reference evidence="1 2" key="2">
    <citation type="journal article" date="2019" name="G3 (Bethesda)">
        <title>Hybrid Assembly of the Genome of the Entomopathogenic Nematode Steinernema carpocapsae Identifies the X-Chromosome.</title>
        <authorList>
            <person name="Serra L."/>
            <person name="Macchietto M."/>
            <person name="Macias-Munoz A."/>
            <person name="McGill C.J."/>
            <person name="Rodriguez I.M."/>
            <person name="Rodriguez B."/>
            <person name="Murad R."/>
            <person name="Mortazavi A."/>
        </authorList>
    </citation>
    <scope>NUCLEOTIDE SEQUENCE [LARGE SCALE GENOMIC DNA]</scope>
    <source>
        <strain evidence="1 2">ALL</strain>
    </source>
</reference>
<reference evidence="1 2" key="1">
    <citation type="journal article" date="2015" name="Genome Biol.">
        <title>Comparative genomics of Steinernema reveals deeply conserved gene regulatory networks.</title>
        <authorList>
            <person name="Dillman A.R."/>
            <person name="Macchietto M."/>
            <person name="Porter C.F."/>
            <person name="Rogers A."/>
            <person name="Williams B."/>
            <person name="Antoshechkin I."/>
            <person name="Lee M.M."/>
            <person name="Goodwin Z."/>
            <person name="Lu X."/>
            <person name="Lewis E.E."/>
            <person name="Goodrich-Blair H."/>
            <person name="Stock S.P."/>
            <person name="Adams B.J."/>
            <person name="Sternberg P.W."/>
            <person name="Mortazavi A."/>
        </authorList>
    </citation>
    <scope>NUCLEOTIDE SEQUENCE [LARGE SCALE GENOMIC DNA]</scope>
    <source>
        <strain evidence="1 2">ALL</strain>
    </source>
</reference>
<evidence type="ECO:0000313" key="2">
    <source>
        <dbReference type="Proteomes" id="UP000298663"/>
    </source>
</evidence>
<proteinExistence type="predicted"/>
<sequence length="95" mass="10479">MNKQYSTIRWTIRLTKLWGKLAASHDVEMDAEDALASVGAVVHNHAVTVGKAELLGGVLRSEHQLAEQGFILEGDTIKQELEEHNPSRFGQKSSP</sequence>